<dbReference type="InterPro" id="IPR014284">
    <property type="entry name" value="RNA_pol_sigma-70_dom"/>
</dbReference>
<accession>A0ABW2GAC0</accession>
<dbReference type="PROSITE" id="PS00715">
    <property type="entry name" value="SIGMA70_1"/>
    <property type="match status" value="1"/>
</dbReference>
<dbReference type="Pfam" id="PF04539">
    <property type="entry name" value="Sigma70_r3"/>
    <property type="match status" value="1"/>
</dbReference>
<dbReference type="InterPro" id="IPR007624">
    <property type="entry name" value="RNA_pol_sigma70_r3"/>
</dbReference>
<comment type="similarity">
    <text evidence="1">Belongs to the sigma-70 factor family.</text>
</comment>
<feature type="region of interest" description="Disordered" evidence="7">
    <location>
        <begin position="1"/>
        <end position="36"/>
    </location>
</feature>
<evidence type="ECO:0000256" key="3">
    <source>
        <dbReference type="ARBA" id="ARBA00023015"/>
    </source>
</evidence>
<keyword evidence="5" id="KW-0238">DNA-binding</keyword>
<dbReference type="PANTHER" id="PTHR30385:SF4">
    <property type="entry name" value="RNA POLYMERASE SIGMA-E FACTOR"/>
    <property type="match status" value="1"/>
</dbReference>
<dbReference type="EMBL" id="JBHTAJ010000171">
    <property type="protein sequence ID" value="MFC7185264.1"/>
    <property type="molecule type" value="Genomic_DNA"/>
</dbReference>
<keyword evidence="10" id="KW-1185">Reference proteome</keyword>
<dbReference type="Gene3D" id="1.20.120.1810">
    <property type="match status" value="1"/>
</dbReference>
<evidence type="ECO:0000256" key="5">
    <source>
        <dbReference type="ARBA" id="ARBA00023125"/>
    </source>
</evidence>
<feature type="compositionally biased region" description="Basic and acidic residues" evidence="7">
    <location>
        <begin position="19"/>
        <end position="36"/>
    </location>
</feature>
<dbReference type="InterPro" id="IPR000943">
    <property type="entry name" value="RNA_pol_sigma70"/>
</dbReference>
<evidence type="ECO:0000256" key="2">
    <source>
        <dbReference type="ARBA" id="ARBA00022969"/>
    </source>
</evidence>
<dbReference type="PROSITE" id="PS50943">
    <property type="entry name" value="HTH_CROC1"/>
    <property type="match status" value="1"/>
</dbReference>
<dbReference type="PANTHER" id="PTHR30385">
    <property type="entry name" value="SIGMA FACTOR F FLAGELLAR"/>
    <property type="match status" value="1"/>
</dbReference>
<proteinExistence type="inferred from homology"/>
<dbReference type="InterPro" id="IPR001387">
    <property type="entry name" value="Cro/C1-type_HTH"/>
</dbReference>
<keyword evidence="6" id="KW-0804">Transcription</keyword>
<sequence>MTTTSEGAPLPLPGSARPSGDRPSDLPHRPSTEEMRAMGKAEARVLSDALFARLAALEPGTAAYSYVRGTIIELNMPLVRFVAAGFRRRAAEPDDVLQAGTVGLIKAVDGYDHTRGVEFLTYAIPTITGEIKRFFRDTTWPVRVPRSVQELYLVVARASDRMEQQLGRLPSSAELARELGIDEAEVTSGQCAGRVYRADSLDSLREDHADEAGGSRLDRLGARDPELALVEFRLSVRPLVADLPERDQTVLRLRFWEGLTQSEIAERIGVSQMHVSRLLAATLARLRDGLDDDGPRPPAPGDTEGAGAARPHRGGRTPGGRAG</sequence>
<dbReference type="PRINTS" id="PR00046">
    <property type="entry name" value="SIGMA70FCT"/>
</dbReference>
<gene>
    <name evidence="9" type="ORF">ACFQMG_37570</name>
</gene>
<dbReference type="SUPFAM" id="SSF88946">
    <property type="entry name" value="Sigma2 domain of RNA polymerase sigma factors"/>
    <property type="match status" value="1"/>
</dbReference>
<dbReference type="Gene3D" id="1.10.10.10">
    <property type="entry name" value="Winged helix-like DNA-binding domain superfamily/Winged helix DNA-binding domain"/>
    <property type="match status" value="2"/>
</dbReference>
<dbReference type="CDD" id="cd06171">
    <property type="entry name" value="Sigma70_r4"/>
    <property type="match status" value="1"/>
</dbReference>
<evidence type="ECO:0000313" key="9">
    <source>
        <dbReference type="EMBL" id="MFC7185264.1"/>
    </source>
</evidence>
<dbReference type="Proteomes" id="UP001596435">
    <property type="component" value="Unassembled WGS sequence"/>
</dbReference>
<name>A0ABW2GAC0_9ACTN</name>
<keyword evidence="3" id="KW-0805">Transcription regulation</keyword>
<dbReference type="NCBIfam" id="TIGR02937">
    <property type="entry name" value="sigma70-ECF"/>
    <property type="match status" value="1"/>
</dbReference>
<dbReference type="InterPro" id="IPR013324">
    <property type="entry name" value="RNA_pol_sigma_r3/r4-like"/>
</dbReference>
<evidence type="ECO:0000256" key="7">
    <source>
        <dbReference type="SAM" id="MobiDB-lite"/>
    </source>
</evidence>
<feature type="domain" description="HTH cro/C1-type" evidence="8">
    <location>
        <begin position="258"/>
        <end position="278"/>
    </location>
</feature>
<evidence type="ECO:0000313" key="10">
    <source>
        <dbReference type="Proteomes" id="UP001596435"/>
    </source>
</evidence>
<keyword evidence="4" id="KW-0731">Sigma factor</keyword>
<dbReference type="Pfam" id="PF04542">
    <property type="entry name" value="Sigma70_r2"/>
    <property type="match status" value="1"/>
</dbReference>
<evidence type="ECO:0000256" key="6">
    <source>
        <dbReference type="ARBA" id="ARBA00023163"/>
    </source>
</evidence>
<dbReference type="Pfam" id="PF04545">
    <property type="entry name" value="Sigma70_r4"/>
    <property type="match status" value="1"/>
</dbReference>
<evidence type="ECO:0000259" key="8">
    <source>
        <dbReference type="PROSITE" id="PS50943"/>
    </source>
</evidence>
<keyword evidence="2" id="KW-0749">Sporulation</keyword>
<dbReference type="RefSeq" id="WP_345705047.1">
    <property type="nucleotide sequence ID" value="NZ_BAABKV010000001.1"/>
</dbReference>
<dbReference type="InterPro" id="IPR007630">
    <property type="entry name" value="RNA_pol_sigma70_r4"/>
</dbReference>
<reference evidence="10" key="1">
    <citation type="journal article" date="2019" name="Int. J. Syst. Evol. Microbiol.">
        <title>The Global Catalogue of Microorganisms (GCM) 10K type strain sequencing project: providing services to taxonomists for standard genome sequencing and annotation.</title>
        <authorList>
            <consortium name="The Broad Institute Genomics Platform"/>
            <consortium name="The Broad Institute Genome Sequencing Center for Infectious Disease"/>
            <person name="Wu L."/>
            <person name="Ma J."/>
        </authorList>
    </citation>
    <scope>NUCLEOTIDE SEQUENCE [LARGE SCALE GENOMIC DNA]</scope>
    <source>
        <strain evidence="10">CGMCC 1.12859</strain>
    </source>
</reference>
<evidence type="ECO:0000256" key="1">
    <source>
        <dbReference type="ARBA" id="ARBA00007788"/>
    </source>
</evidence>
<comment type="caution">
    <text evidence="9">The sequence shown here is derived from an EMBL/GenBank/DDBJ whole genome shotgun (WGS) entry which is preliminary data.</text>
</comment>
<dbReference type="InterPro" id="IPR014322">
    <property type="entry name" value="RNA_pol_sigma-B/F/G"/>
</dbReference>
<dbReference type="InterPro" id="IPR007627">
    <property type="entry name" value="RNA_pol_sigma70_r2"/>
</dbReference>
<dbReference type="InterPro" id="IPR013325">
    <property type="entry name" value="RNA_pol_sigma_r2"/>
</dbReference>
<dbReference type="InterPro" id="IPR036388">
    <property type="entry name" value="WH-like_DNA-bd_sf"/>
</dbReference>
<protein>
    <submittedName>
        <fullName evidence="9">SigB/SigF/SigG family RNA polymerase sigma factor</fullName>
    </submittedName>
</protein>
<dbReference type="SUPFAM" id="SSF88659">
    <property type="entry name" value="Sigma3 and sigma4 domains of RNA polymerase sigma factors"/>
    <property type="match status" value="2"/>
</dbReference>
<dbReference type="NCBIfam" id="TIGR02980">
    <property type="entry name" value="SigBFG"/>
    <property type="match status" value="1"/>
</dbReference>
<organism evidence="9 10">
    <name type="scientific">Kitasatospora paranensis</name>
    <dbReference type="NCBI Taxonomy" id="258053"/>
    <lineage>
        <taxon>Bacteria</taxon>
        <taxon>Bacillati</taxon>
        <taxon>Actinomycetota</taxon>
        <taxon>Actinomycetes</taxon>
        <taxon>Kitasatosporales</taxon>
        <taxon>Streptomycetaceae</taxon>
        <taxon>Kitasatospora</taxon>
    </lineage>
</organism>
<feature type="region of interest" description="Disordered" evidence="7">
    <location>
        <begin position="289"/>
        <end position="323"/>
    </location>
</feature>
<evidence type="ECO:0000256" key="4">
    <source>
        <dbReference type="ARBA" id="ARBA00023082"/>
    </source>
</evidence>